<dbReference type="AlphaFoldDB" id="A0A382VL68"/>
<dbReference type="EMBL" id="UINC01152765">
    <property type="protein sequence ID" value="SVD47120.1"/>
    <property type="molecule type" value="Genomic_DNA"/>
</dbReference>
<protein>
    <recommendedName>
        <fullName evidence="2">Polymerase nucleotidyl transferase domain-containing protein</fullName>
    </recommendedName>
</protein>
<proteinExistence type="predicted"/>
<organism evidence="1">
    <name type="scientific">marine metagenome</name>
    <dbReference type="NCBI Taxonomy" id="408172"/>
    <lineage>
        <taxon>unclassified sequences</taxon>
        <taxon>metagenomes</taxon>
        <taxon>ecological metagenomes</taxon>
    </lineage>
</organism>
<sequence>MPLRVGFSEFRKQMLERDLEAIEEVIPILGVEKVILTGDMAAGDYKPDTKIELIIVHDTEYSFGRRADFFSYHLPSSVDIDTLVYTPMEFEEMREKLPALAKACREGREIFNNA</sequence>
<dbReference type="InterPro" id="IPR043519">
    <property type="entry name" value="NT_sf"/>
</dbReference>
<dbReference type="SUPFAM" id="SSF81301">
    <property type="entry name" value="Nucleotidyltransferase"/>
    <property type="match status" value="1"/>
</dbReference>
<gene>
    <name evidence="1" type="ORF">METZ01_LOCUS399974</name>
</gene>
<reference evidence="1" key="1">
    <citation type="submission" date="2018-05" db="EMBL/GenBank/DDBJ databases">
        <authorList>
            <person name="Lanie J.A."/>
            <person name="Ng W.-L."/>
            <person name="Kazmierczak K.M."/>
            <person name="Andrzejewski T.M."/>
            <person name="Davidsen T.M."/>
            <person name="Wayne K.J."/>
            <person name="Tettelin H."/>
            <person name="Glass J.I."/>
            <person name="Rusch D."/>
            <person name="Podicherti R."/>
            <person name="Tsui H.-C.T."/>
            <person name="Winkler M.E."/>
        </authorList>
    </citation>
    <scope>NUCLEOTIDE SEQUENCE</scope>
</reference>
<evidence type="ECO:0000313" key="1">
    <source>
        <dbReference type="EMBL" id="SVD47120.1"/>
    </source>
</evidence>
<dbReference type="Gene3D" id="3.30.460.10">
    <property type="entry name" value="Beta Polymerase, domain 2"/>
    <property type="match status" value="1"/>
</dbReference>
<name>A0A382VL68_9ZZZZ</name>
<accession>A0A382VL68</accession>
<evidence type="ECO:0008006" key="2">
    <source>
        <dbReference type="Google" id="ProtNLM"/>
    </source>
</evidence>